<gene>
    <name evidence="1" type="ORF">WKW80_09715</name>
</gene>
<protein>
    <submittedName>
        <fullName evidence="1">Uncharacterized protein</fullName>
    </submittedName>
</protein>
<dbReference type="EMBL" id="JBBKZV010000004">
    <property type="protein sequence ID" value="MEJ8822314.1"/>
    <property type="molecule type" value="Genomic_DNA"/>
</dbReference>
<dbReference type="Proteomes" id="UP001363010">
    <property type="component" value="Unassembled WGS sequence"/>
</dbReference>
<accession>A0ABU8VWX3</accession>
<comment type="caution">
    <text evidence="1">The sequence shown here is derived from an EMBL/GenBank/DDBJ whole genome shotgun (WGS) entry which is preliminary data.</text>
</comment>
<dbReference type="RefSeq" id="WP_340363362.1">
    <property type="nucleotide sequence ID" value="NZ_JBBKZV010000004.1"/>
</dbReference>
<keyword evidence="2" id="KW-1185">Reference proteome</keyword>
<sequence length="70" mass="7179">MKYQVNISKVVVNHGAGSAVSQASVQQPAQAAARRVRAAAPGLATADLDTRIAAAITQAIANANARRSPR</sequence>
<evidence type="ECO:0000313" key="1">
    <source>
        <dbReference type="EMBL" id="MEJ8822314.1"/>
    </source>
</evidence>
<evidence type="ECO:0000313" key="2">
    <source>
        <dbReference type="Proteomes" id="UP001363010"/>
    </source>
</evidence>
<name>A0ABU8VWX3_9BURK</name>
<proteinExistence type="predicted"/>
<organism evidence="1 2">
    <name type="scientific">Variovorax humicola</name>
    <dbReference type="NCBI Taxonomy" id="1769758"/>
    <lineage>
        <taxon>Bacteria</taxon>
        <taxon>Pseudomonadati</taxon>
        <taxon>Pseudomonadota</taxon>
        <taxon>Betaproteobacteria</taxon>
        <taxon>Burkholderiales</taxon>
        <taxon>Comamonadaceae</taxon>
        <taxon>Variovorax</taxon>
    </lineage>
</organism>
<reference evidence="1 2" key="1">
    <citation type="submission" date="2024-03" db="EMBL/GenBank/DDBJ databases">
        <title>Novel species of the genus Variovorax.</title>
        <authorList>
            <person name="Liu Q."/>
            <person name="Xin Y.-H."/>
        </authorList>
    </citation>
    <scope>NUCLEOTIDE SEQUENCE [LARGE SCALE GENOMIC DNA]</scope>
    <source>
        <strain evidence="1 2">KACC 18501</strain>
    </source>
</reference>